<accession>A0A814SJX3</accession>
<organism evidence="2 3">
    <name type="scientific">Brachionus calyciflorus</name>
    <dbReference type="NCBI Taxonomy" id="104777"/>
    <lineage>
        <taxon>Eukaryota</taxon>
        <taxon>Metazoa</taxon>
        <taxon>Spiralia</taxon>
        <taxon>Gnathifera</taxon>
        <taxon>Rotifera</taxon>
        <taxon>Eurotatoria</taxon>
        <taxon>Monogononta</taxon>
        <taxon>Pseudotrocha</taxon>
        <taxon>Ploima</taxon>
        <taxon>Brachionidae</taxon>
        <taxon>Brachionus</taxon>
    </lineage>
</organism>
<name>A0A814SJX3_9BILA</name>
<reference evidence="2" key="1">
    <citation type="submission" date="2021-02" db="EMBL/GenBank/DDBJ databases">
        <authorList>
            <person name="Nowell W R."/>
        </authorList>
    </citation>
    <scope>NUCLEOTIDE SEQUENCE</scope>
    <source>
        <strain evidence="2">Ploen Becks lab</strain>
    </source>
</reference>
<dbReference type="Proteomes" id="UP000663879">
    <property type="component" value="Unassembled WGS sequence"/>
</dbReference>
<feature type="coiled-coil region" evidence="1">
    <location>
        <begin position="74"/>
        <end position="273"/>
    </location>
</feature>
<protein>
    <submittedName>
        <fullName evidence="2">Uncharacterized protein</fullName>
    </submittedName>
</protein>
<feature type="non-terminal residue" evidence="2">
    <location>
        <position position="1"/>
    </location>
</feature>
<evidence type="ECO:0000256" key="1">
    <source>
        <dbReference type="SAM" id="Coils"/>
    </source>
</evidence>
<evidence type="ECO:0000313" key="2">
    <source>
        <dbReference type="EMBL" id="CAF1149102.1"/>
    </source>
</evidence>
<evidence type="ECO:0000313" key="3">
    <source>
        <dbReference type="Proteomes" id="UP000663879"/>
    </source>
</evidence>
<keyword evidence="3" id="KW-1185">Reference proteome</keyword>
<proteinExistence type="predicted"/>
<dbReference type="EMBL" id="CAJNOC010011593">
    <property type="protein sequence ID" value="CAF1149102.1"/>
    <property type="molecule type" value="Genomic_DNA"/>
</dbReference>
<keyword evidence="1" id="KW-0175">Coiled coil</keyword>
<sequence>SELNSRIKTLEEEILQSQEFSVRLNDNLVQWQHANQVIEQQILILQQQNSILLNNQQHLANDENCDNQCFKLDQESQTDKLENVSNENKNLLNEIDQNIENRELIKKDLEEKSRIVEEEILKSQELNSQLNDNLIQWQQANKILEQQILGLQQENNNLLSVQQNQSNSFKLQELEQKLESKDKEIKNLQIKLFELDSSSLVLSVENLESKKTELSGVISNLQFEISNLESDILKSQELNSQLIQNLSDWQIANQNLEEQILLCQKLNSELSNNLAINNSTPNDINLQVQNNENINEFPSNNTDNNNEKIIDEKDEPTLSIQELEAKKLEFSDKVLTLSNETKSLEEAIIQNQELNVQLQQNLFEWQQANQIL</sequence>
<feature type="coiled-coil region" evidence="1">
    <location>
        <begin position="320"/>
        <end position="357"/>
    </location>
</feature>
<feature type="non-terminal residue" evidence="2">
    <location>
        <position position="372"/>
    </location>
</feature>
<gene>
    <name evidence="2" type="ORF">OXX778_LOCUS23215</name>
</gene>
<comment type="caution">
    <text evidence="2">The sequence shown here is derived from an EMBL/GenBank/DDBJ whole genome shotgun (WGS) entry which is preliminary data.</text>
</comment>
<dbReference type="AlphaFoldDB" id="A0A814SJX3"/>